<reference evidence="5" key="1">
    <citation type="journal article" date="2020" name="Nature">
        <title>Giant virus diversity and host interactions through global metagenomics.</title>
        <authorList>
            <person name="Schulz F."/>
            <person name="Roux S."/>
            <person name="Paez-Espino D."/>
            <person name="Jungbluth S."/>
            <person name="Walsh D.A."/>
            <person name="Denef V.J."/>
            <person name="McMahon K.D."/>
            <person name="Konstantinidis K.T."/>
            <person name="Eloe-Fadrosh E.A."/>
            <person name="Kyrpides N.C."/>
            <person name="Woyke T."/>
        </authorList>
    </citation>
    <scope>NUCLEOTIDE SEQUENCE</scope>
    <source>
        <strain evidence="5">GVMAG-M-3300020185-18</strain>
    </source>
</reference>
<keyword evidence="2" id="KW-0547">Nucleotide-binding</keyword>
<dbReference type="InterPro" id="IPR050238">
    <property type="entry name" value="DNA_Rep/Repair_Clamp_Loader"/>
</dbReference>
<keyword evidence="1" id="KW-0235">DNA replication</keyword>
<dbReference type="Pfam" id="PF08542">
    <property type="entry name" value="Rep_fac_C"/>
    <property type="match status" value="1"/>
</dbReference>
<dbReference type="Gene3D" id="3.40.50.300">
    <property type="entry name" value="P-loop containing nucleotide triphosphate hydrolases"/>
    <property type="match status" value="1"/>
</dbReference>
<dbReference type="PANTHER" id="PTHR11669:SF20">
    <property type="entry name" value="REPLICATION FACTOR C SUBUNIT 4"/>
    <property type="match status" value="1"/>
</dbReference>
<dbReference type="SUPFAM" id="SSF48019">
    <property type="entry name" value="post-AAA+ oligomerization domain-like"/>
    <property type="match status" value="1"/>
</dbReference>
<dbReference type="GO" id="GO:0005663">
    <property type="term" value="C:DNA replication factor C complex"/>
    <property type="evidence" value="ECO:0007669"/>
    <property type="project" value="TreeGrafter"/>
</dbReference>
<dbReference type="InterPro" id="IPR013748">
    <property type="entry name" value="Rep_factorC_C"/>
</dbReference>
<dbReference type="Gene3D" id="1.20.272.10">
    <property type="match status" value="1"/>
</dbReference>
<dbReference type="GO" id="GO:0003689">
    <property type="term" value="F:DNA clamp loader activity"/>
    <property type="evidence" value="ECO:0007669"/>
    <property type="project" value="TreeGrafter"/>
</dbReference>
<name>A0A6C0C149_9ZZZZ</name>
<evidence type="ECO:0000256" key="2">
    <source>
        <dbReference type="ARBA" id="ARBA00022741"/>
    </source>
</evidence>
<dbReference type="AlphaFoldDB" id="A0A6C0C149"/>
<evidence type="ECO:0000256" key="1">
    <source>
        <dbReference type="ARBA" id="ARBA00022705"/>
    </source>
</evidence>
<dbReference type="GO" id="GO:0006281">
    <property type="term" value="P:DNA repair"/>
    <property type="evidence" value="ECO:0007669"/>
    <property type="project" value="TreeGrafter"/>
</dbReference>
<dbReference type="InterPro" id="IPR027417">
    <property type="entry name" value="P-loop_NTPase"/>
</dbReference>
<dbReference type="EMBL" id="MN739316">
    <property type="protein sequence ID" value="QHS98405.1"/>
    <property type="molecule type" value="Genomic_DNA"/>
</dbReference>
<dbReference type="GO" id="GO:0006261">
    <property type="term" value="P:DNA-templated DNA replication"/>
    <property type="evidence" value="ECO:0007669"/>
    <property type="project" value="TreeGrafter"/>
</dbReference>
<dbReference type="InterPro" id="IPR003593">
    <property type="entry name" value="AAA+_ATPase"/>
</dbReference>
<dbReference type="Gene3D" id="1.10.8.60">
    <property type="match status" value="1"/>
</dbReference>
<dbReference type="SUPFAM" id="SSF52540">
    <property type="entry name" value="P-loop containing nucleoside triphosphate hydrolases"/>
    <property type="match status" value="1"/>
</dbReference>
<evidence type="ECO:0000256" key="3">
    <source>
        <dbReference type="ARBA" id="ARBA00022840"/>
    </source>
</evidence>
<sequence length="319" mass="37687">MQISFLKKYQPIFFKEFIIEKLYIDLLKTLIKMNNLNILVIGDHGSGKSSLLSAIINEYYKNVNKDSIKDNILSINNLKEQGIQYYRNELKTFCQTKSLILNKKKIIILDDIDIINEQSQQVFRNCIDKYSHNVHFISSCLNTQKVIDSIQSRSIIIKLKPFDKQTLYKISKKIVIKEQIDIDNESIDFIINISNNSLRQIINYLEKLKILNKKITIKESRTLCSNISFCEFEKYTYLWFEKKNVKDAVKTIFEIYDKGYSVMDILDCYFSYIKISNKIDECFKYKIIKIICKFITIFHNVHENPVELVLLTNELSKIK</sequence>
<evidence type="ECO:0000313" key="5">
    <source>
        <dbReference type="EMBL" id="QHS98405.1"/>
    </source>
</evidence>
<dbReference type="Pfam" id="PF00004">
    <property type="entry name" value="AAA"/>
    <property type="match status" value="1"/>
</dbReference>
<feature type="domain" description="AAA+ ATPase" evidence="4">
    <location>
        <begin position="34"/>
        <end position="172"/>
    </location>
</feature>
<organism evidence="5">
    <name type="scientific">viral metagenome</name>
    <dbReference type="NCBI Taxonomy" id="1070528"/>
    <lineage>
        <taxon>unclassified sequences</taxon>
        <taxon>metagenomes</taxon>
        <taxon>organismal metagenomes</taxon>
    </lineage>
</organism>
<protein>
    <recommendedName>
        <fullName evidence="4">AAA+ ATPase domain-containing protein</fullName>
    </recommendedName>
</protein>
<evidence type="ECO:0000259" key="4">
    <source>
        <dbReference type="SMART" id="SM00382"/>
    </source>
</evidence>
<dbReference type="GO" id="GO:0003677">
    <property type="term" value="F:DNA binding"/>
    <property type="evidence" value="ECO:0007669"/>
    <property type="project" value="InterPro"/>
</dbReference>
<dbReference type="InterPro" id="IPR008921">
    <property type="entry name" value="DNA_pol3_clamp-load_cplx_C"/>
</dbReference>
<proteinExistence type="predicted"/>
<dbReference type="GO" id="GO:0005524">
    <property type="term" value="F:ATP binding"/>
    <property type="evidence" value="ECO:0007669"/>
    <property type="project" value="UniProtKB-KW"/>
</dbReference>
<keyword evidence="3" id="KW-0067">ATP-binding</keyword>
<dbReference type="SMART" id="SM00382">
    <property type="entry name" value="AAA"/>
    <property type="match status" value="1"/>
</dbReference>
<dbReference type="GO" id="GO:0016887">
    <property type="term" value="F:ATP hydrolysis activity"/>
    <property type="evidence" value="ECO:0007669"/>
    <property type="project" value="InterPro"/>
</dbReference>
<dbReference type="PANTHER" id="PTHR11669">
    <property type="entry name" value="REPLICATION FACTOR C / DNA POLYMERASE III GAMMA-TAU SUBUNIT"/>
    <property type="match status" value="1"/>
</dbReference>
<accession>A0A6C0C149</accession>
<dbReference type="InterPro" id="IPR003959">
    <property type="entry name" value="ATPase_AAA_core"/>
</dbReference>